<keyword evidence="9" id="KW-1185">Reference proteome</keyword>
<keyword evidence="2" id="KW-0813">Transport</keyword>
<keyword evidence="5" id="KW-1278">Translocase</keyword>
<dbReference type="InterPro" id="IPR017871">
    <property type="entry name" value="ABC_transporter-like_CS"/>
</dbReference>
<dbReference type="EMBL" id="LT906462">
    <property type="protein sequence ID" value="SNV73271.1"/>
    <property type="molecule type" value="Genomic_DNA"/>
</dbReference>
<keyword evidence="6" id="KW-0472">Membrane</keyword>
<protein>
    <submittedName>
        <fullName evidence="8">Teichoic acids export ATP-binding protein</fullName>
        <ecNumber evidence="8">3.6.3.40</ecNumber>
    </submittedName>
</protein>
<keyword evidence="8" id="KW-0378">Hydrolase</keyword>
<keyword evidence="6" id="KW-1133">Transmembrane helix</keyword>
<evidence type="ECO:0000313" key="8">
    <source>
        <dbReference type="EMBL" id="SNV73271.1"/>
    </source>
</evidence>
<dbReference type="PANTHER" id="PTHR46743">
    <property type="entry name" value="TEICHOIC ACIDS EXPORT ATP-BINDING PROTEIN TAGH"/>
    <property type="match status" value="1"/>
</dbReference>
<dbReference type="OrthoDB" id="9778870at2"/>
<dbReference type="KEGG" id="sste:SAMEA4384403_1785"/>
<feature type="transmembrane region" description="Helical" evidence="6">
    <location>
        <begin position="279"/>
        <end position="298"/>
    </location>
</feature>
<dbReference type="GO" id="GO:0005524">
    <property type="term" value="F:ATP binding"/>
    <property type="evidence" value="ECO:0007669"/>
    <property type="project" value="UniProtKB-KW"/>
</dbReference>
<dbReference type="InterPro" id="IPR050683">
    <property type="entry name" value="Bact_Polysacc_Export_ATP-bd"/>
</dbReference>
<dbReference type="Gene3D" id="3.40.50.300">
    <property type="entry name" value="P-loop containing nucleotide triphosphate hydrolases"/>
    <property type="match status" value="1"/>
</dbReference>
<organism evidence="8 9">
    <name type="scientific">Mammaliicoccus stepanovicii</name>
    <dbReference type="NCBI Taxonomy" id="643214"/>
    <lineage>
        <taxon>Bacteria</taxon>
        <taxon>Bacillati</taxon>
        <taxon>Bacillota</taxon>
        <taxon>Bacilli</taxon>
        <taxon>Bacillales</taxon>
        <taxon>Staphylococcaceae</taxon>
        <taxon>Mammaliicoccus</taxon>
    </lineage>
</organism>
<evidence type="ECO:0000256" key="3">
    <source>
        <dbReference type="ARBA" id="ARBA00022741"/>
    </source>
</evidence>
<dbReference type="InterPro" id="IPR027417">
    <property type="entry name" value="P-loop_NTPase"/>
</dbReference>
<dbReference type="GO" id="GO:0016887">
    <property type="term" value="F:ATP hydrolysis activity"/>
    <property type="evidence" value="ECO:0007669"/>
    <property type="project" value="InterPro"/>
</dbReference>
<dbReference type="Proteomes" id="UP000242084">
    <property type="component" value="Chromosome 1"/>
</dbReference>
<keyword evidence="4 8" id="KW-0067">ATP-binding</keyword>
<dbReference type="AlphaFoldDB" id="A0A239ZPJ7"/>
<keyword evidence="3" id="KW-0547">Nucleotide-binding</keyword>
<feature type="domain" description="ABC transporter" evidence="7">
    <location>
        <begin position="7"/>
        <end position="247"/>
    </location>
</feature>
<dbReference type="InterPro" id="IPR003593">
    <property type="entry name" value="AAA+_ATPase"/>
</dbReference>
<dbReference type="InterPro" id="IPR015860">
    <property type="entry name" value="ABC_transpr_TagH-like"/>
</dbReference>
<dbReference type="CDD" id="cd03220">
    <property type="entry name" value="ABC_KpsT_Wzt"/>
    <property type="match status" value="1"/>
</dbReference>
<comment type="similarity">
    <text evidence="1">Belongs to the ABC transporter superfamily.</text>
</comment>
<dbReference type="SUPFAM" id="SSF52540">
    <property type="entry name" value="P-loop containing nucleoside triphosphate hydrolases"/>
    <property type="match status" value="1"/>
</dbReference>
<dbReference type="Pfam" id="PF00005">
    <property type="entry name" value="ABC_tran"/>
    <property type="match status" value="1"/>
</dbReference>
<accession>A0A239ZPJ7</accession>
<evidence type="ECO:0000256" key="2">
    <source>
        <dbReference type="ARBA" id="ARBA00022448"/>
    </source>
</evidence>
<dbReference type="RefSeq" id="WP_095088750.1">
    <property type="nucleotide sequence ID" value="NZ_BMDM01000004.1"/>
</dbReference>
<dbReference type="GO" id="GO:0140359">
    <property type="term" value="F:ABC-type transporter activity"/>
    <property type="evidence" value="ECO:0007669"/>
    <property type="project" value="InterPro"/>
</dbReference>
<evidence type="ECO:0000256" key="6">
    <source>
        <dbReference type="SAM" id="Phobius"/>
    </source>
</evidence>
<dbReference type="PANTHER" id="PTHR46743:SF2">
    <property type="entry name" value="TEICHOIC ACIDS EXPORT ATP-BINDING PROTEIN TAGH"/>
    <property type="match status" value="1"/>
</dbReference>
<keyword evidence="6" id="KW-0812">Transmembrane</keyword>
<dbReference type="InterPro" id="IPR003439">
    <property type="entry name" value="ABC_transporter-like_ATP-bd"/>
</dbReference>
<evidence type="ECO:0000259" key="7">
    <source>
        <dbReference type="PROSITE" id="PS50893"/>
    </source>
</evidence>
<evidence type="ECO:0000256" key="5">
    <source>
        <dbReference type="ARBA" id="ARBA00022967"/>
    </source>
</evidence>
<dbReference type="GO" id="GO:0016020">
    <property type="term" value="C:membrane"/>
    <property type="evidence" value="ECO:0007669"/>
    <property type="project" value="InterPro"/>
</dbReference>
<evidence type="ECO:0000256" key="4">
    <source>
        <dbReference type="ARBA" id="ARBA00022840"/>
    </source>
</evidence>
<evidence type="ECO:0000256" key="1">
    <source>
        <dbReference type="ARBA" id="ARBA00005417"/>
    </source>
</evidence>
<dbReference type="EC" id="3.6.3.40" evidence="8"/>
<name>A0A239ZPJ7_9STAP</name>
<reference evidence="8 9" key="1">
    <citation type="submission" date="2017-06" db="EMBL/GenBank/DDBJ databases">
        <authorList>
            <consortium name="Pathogen Informatics"/>
        </authorList>
    </citation>
    <scope>NUCLEOTIDE SEQUENCE [LARGE SCALE GENOMIC DNA]</scope>
    <source>
        <strain evidence="8 9">NCTC13839</strain>
    </source>
</reference>
<sequence length="304" mass="34166">MPKPYKIKCENISKVYDLNTNKKQKLLSLLTFGNFYKASPFYALYNIDFEVEQGVSVGIIGLNGSGKSTLSNILGGVVQPTSGIVYSEQQPSLIAIGAGLNPEFTGIENIQYKCLMHGLTQTEINERIDDIIAFSELDDFIFQPLKSYSSGMKSRLGFAIAIHTDPDILIVDEALSVGDETFSNKCIVKMRELQTQGKTIFFVSHSASQIKSMCDKAMWIHYGELIEYGEVNHVVARYNTFIRGFKARNKEGQLQYKRKMMQLQQKRGSEMIKLENEKVPFSTLSVLTLLIAAFIIMIKIQIGL</sequence>
<dbReference type="PROSITE" id="PS00211">
    <property type="entry name" value="ABC_TRANSPORTER_1"/>
    <property type="match status" value="1"/>
</dbReference>
<gene>
    <name evidence="8" type="primary">tagH_2</name>
    <name evidence="8" type="ORF">SAMEA4384403_01785</name>
</gene>
<dbReference type="PROSITE" id="PS50893">
    <property type="entry name" value="ABC_TRANSPORTER_2"/>
    <property type="match status" value="1"/>
</dbReference>
<proteinExistence type="inferred from homology"/>
<dbReference type="SMART" id="SM00382">
    <property type="entry name" value="AAA"/>
    <property type="match status" value="1"/>
</dbReference>
<evidence type="ECO:0000313" key="9">
    <source>
        <dbReference type="Proteomes" id="UP000242084"/>
    </source>
</evidence>